<evidence type="ECO:0000313" key="2">
    <source>
        <dbReference type="Proteomes" id="UP001281761"/>
    </source>
</evidence>
<name>A0ABQ9YJA6_9EUKA</name>
<accession>A0ABQ9YJA6</accession>
<dbReference type="SUPFAM" id="SSF51126">
    <property type="entry name" value="Pectin lyase-like"/>
    <property type="match status" value="2"/>
</dbReference>
<dbReference type="InterPro" id="IPR011050">
    <property type="entry name" value="Pectin_lyase_fold/virulence"/>
</dbReference>
<organism evidence="1 2">
    <name type="scientific">Blattamonas nauphoetae</name>
    <dbReference type="NCBI Taxonomy" id="2049346"/>
    <lineage>
        <taxon>Eukaryota</taxon>
        <taxon>Metamonada</taxon>
        <taxon>Preaxostyla</taxon>
        <taxon>Oxymonadida</taxon>
        <taxon>Blattamonas</taxon>
    </lineage>
</organism>
<proteinExistence type="predicted"/>
<protein>
    <submittedName>
        <fullName evidence="1">Uncharacterized protein</fullName>
    </submittedName>
</protein>
<dbReference type="Proteomes" id="UP001281761">
    <property type="component" value="Unassembled WGS sequence"/>
</dbReference>
<comment type="caution">
    <text evidence="1">The sequence shown here is derived from an EMBL/GenBank/DDBJ whole genome shotgun (WGS) entry which is preliminary data.</text>
</comment>
<sequence>MKLSSCSLQDVLVASDSSFTASSLIQHTIIESCHLQNISHVAKRTQSPPVTLPFNVTVCCSSLVDCVNTLSGGIVRNVEDQTTLRAINNTFTRTISNGHDEGKTFENLTEADVVEEDHSYLFCVFRNCTGTQTAGGAIRCRAGFSVSVTSCEFYDNAAKSDKFDYEHILADGGAIHFNGQSQGGLTIVQSLFERNQANVGGSIGSQKANHLNIQYSNITDSSTIYYNDGAYSYGGGIALSTVPMESIMKNIRLLNCSSERIGGSIDCNYMSGSIIFSNLFIALSKCTTGNVIFSNVKDTKAVIQFFSCTFFENIATDNSPSYPSPNDIRYYIDEPWPSLLQLKSTFVNCFSNSPTPKIGILNGSTYTTTFNYGEFPNSTELDVHLPPPAVIVNEQEGEDKTGCGTKYDNKCNTIAYAGKHRMAEKAGIVLIEAGRFQETDSFDLDTKSGSFTSFGDLIPIISFALSDGAPTFVTKGTGTVRFESLHFVPSADTSVVLQNGNGVLGIANCQFLNTDELNPLISTAILKAVEGEVSLSTVEFSSLSFDGGCCVECVGTSSKLDISNCKFLHTKGASLAQIVFEPSTPDSAVFSMKSTTLQGQQGSGVGGLKLTNVVSIIVESVTIRHLESKTQKAAISIAKCSSLTLSSLLFELNSGTDASDLFVDSESLPVVSSTSSFSVSPSPTASINGEQSDTVLPRQVLFVDASSATQGPFCWATDGCKTISSLLPRLSAGVDWSLSMKEGMVGEQALNMSGERSIAVTGTSQAGSILQHTSLISSAFVEVSTGSLSLSQLTLATASTDLLLSSSFFIVSGGSLSLESVLVPSLSFSNSASFTEITGSGSLSLKSISFSDMSNEGSGSVVHSTSIGTISLDTVSFTRCNCGKNGKGRSVMIEPSSPFTATSVVMKDVTIEEEGTSGSHEVFLKGSSISATITSSNFGSTLGALADQTRTTMAQFVGEETSDSTMSGPLAYLLHRHETGTVYVDSSFWNHKFCGLATLPCQTLETTHEKLNENDQIVDFSSDLTMTGTVTSKATSSTIQSTATKTLTLAGSAQFVVNGGALTLNALKLTVEDISTSRTTALFSVSTSSLAVSACSITIIDQTNTVPLVSVEGGSVTFSGTTCVVNPPLASSILVVSGGSLSVASPLSVTHLNAARTTPLFDLNGGTTTLSSSVKSLFTSGTVFSVKPTAVLNLNTITDELTSTVLGNLVMMTGGSVELSGSFANGKLSESLVSGSGNLLIDDSSFTTFSPLSASNAESRLLTMTISTGETVQIGTSAKQVVFTSCSSSASGGVIHATVKDTGSLLFQNTKFASCSSSADNGGALAVIVLSGSLSLHSCRFQSCSSGNDGGAVWLDLSKMPTPSQYSLLQTEFGTGTSANKASGMGDCVFVVGDDLRRVIVRSRWRGSFEEAKEGDLWGSDQTTAGMCLLWLLQSRVIGVGEGGRDDATGTIETPFKTFHRCFVETDQSDGSFAVVVIERTRIGESSWLVDQLAWTMDVSGSGSSSQSEVLCSVSDKEKNPGTTLSSAPNAMITLSGQTLSFLDILFSSFFAPRSMQFVFSLLASSSLTLSSCSLCSSSPISVSLVSVSGSSFFSADSYSMSGMSFVGKSGLVQFGDASRIALTSCSFSSISLEGALLWGTTSGAMKVTNTDFSNCCGTEFGSVIRMKIVGITATITNCSFTSCSTEVRLSENGERSVVGGGCVVVEMMTRKLSTRGLRSSSVDLTLSSFSDCTLTNTDTSSSQSSLAEFVGGSGFLIFGNEKTDHMILRKVILSRCLCGGFGKMIYFDGGVVVGRRRSLFTDHRDISVRECRMGSIHLQ</sequence>
<gene>
    <name evidence="1" type="ORF">BLNAU_1418</name>
</gene>
<reference evidence="1 2" key="1">
    <citation type="journal article" date="2022" name="bioRxiv">
        <title>Genomics of Preaxostyla Flagellates Illuminates Evolutionary Transitions and the Path Towards Mitochondrial Loss.</title>
        <authorList>
            <person name="Novak L.V.F."/>
            <person name="Treitli S.C."/>
            <person name="Pyrih J."/>
            <person name="Halakuc P."/>
            <person name="Pipaliya S.V."/>
            <person name="Vacek V."/>
            <person name="Brzon O."/>
            <person name="Soukal P."/>
            <person name="Eme L."/>
            <person name="Dacks J.B."/>
            <person name="Karnkowska A."/>
            <person name="Elias M."/>
            <person name="Hampl V."/>
        </authorList>
    </citation>
    <scope>NUCLEOTIDE SEQUENCE [LARGE SCALE GENOMIC DNA]</scope>
    <source>
        <strain evidence="1">NAU3</strain>
        <tissue evidence="1">Gut</tissue>
    </source>
</reference>
<dbReference type="EMBL" id="JARBJD010000005">
    <property type="protein sequence ID" value="KAK2963849.1"/>
    <property type="molecule type" value="Genomic_DNA"/>
</dbReference>
<evidence type="ECO:0000313" key="1">
    <source>
        <dbReference type="EMBL" id="KAK2963849.1"/>
    </source>
</evidence>
<keyword evidence="2" id="KW-1185">Reference proteome</keyword>